<dbReference type="Pfam" id="PF00535">
    <property type="entry name" value="Glycos_transf_2"/>
    <property type="match status" value="1"/>
</dbReference>
<sequence>MNNAPRVSIVIRTYNEANYIGRLLYGISQQTFQDFEIVLVDSGSTDNTVDIARTYGARIVTIPKSEFSFGRSLNIGCEAARGELIVIASGHVYPQRSTWLSKMIEPFSDKRVALVFGKQRGDHRTKFSENILFLKTYPDSGDGIQGDYFCNNANCAIRREDWQKHPYDEKLTGLEDIHYARHFFESGRHVHYCRDATIVHVHEECWRRIRNRYMREAIAMRHIEPSIQLGFAKALALILVHVVGDGWHAMRLGRIRREMYGILCFRFNQIWGTYLGYRRGNAVTEELKRRFYYPGAAVAIVEEENCEFLIDYKCSVVNKG</sequence>
<feature type="domain" description="Glycosyltransferase 2-like" evidence="1">
    <location>
        <begin position="8"/>
        <end position="121"/>
    </location>
</feature>
<keyword evidence="3" id="KW-1185">Reference proteome</keyword>
<protein>
    <submittedName>
        <fullName evidence="2">Glycosyltransferase family 2 protein</fullName>
    </submittedName>
</protein>
<accession>A0ABX2QCZ1</accession>
<dbReference type="RefSeq" id="WP_176948877.1">
    <property type="nucleotide sequence ID" value="NZ_JABXYK010000003.1"/>
</dbReference>
<dbReference type="InterPro" id="IPR029044">
    <property type="entry name" value="Nucleotide-diphossugar_trans"/>
</dbReference>
<evidence type="ECO:0000313" key="2">
    <source>
        <dbReference type="EMBL" id="NVP54857.1"/>
    </source>
</evidence>
<dbReference type="InterPro" id="IPR050834">
    <property type="entry name" value="Glycosyltransf_2"/>
</dbReference>
<dbReference type="PANTHER" id="PTHR43685">
    <property type="entry name" value="GLYCOSYLTRANSFERASE"/>
    <property type="match status" value="1"/>
</dbReference>
<organism evidence="2 3">
    <name type="scientific">Mycoplana rhizolycopersici</name>
    <dbReference type="NCBI Taxonomy" id="2746702"/>
    <lineage>
        <taxon>Bacteria</taxon>
        <taxon>Pseudomonadati</taxon>
        <taxon>Pseudomonadota</taxon>
        <taxon>Alphaproteobacteria</taxon>
        <taxon>Hyphomicrobiales</taxon>
        <taxon>Rhizobiaceae</taxon>
        <taxon>Mycoplana</taxon>
    </lineage>
</organism>
<dbReference type="Proteomes" id="UP000659172">
    <property type="component" value="Unassembled WGS sequence"/>
</dbReference>
<gene>
    <name evidence="2" type="ORF">HV823_06275</name>
</gene>
<evidence type="ECO:0000259" key="1">
    <source>
        <dbReference type="Pfam" id="PF00535"/>
    </source>
</evidence>
<reference evidence="2 3" key="1">
    <citation type="submission" date="2020-06" db="EMBL/GenBank/DDBJ databases">
        <title>Rhizobium sp.nov. isolated from the tomato plant.</title>
        <authorList>
            <person name="Thin K.K."/>
            <person name="Zhang X."/>
            <person name="He S."/>
        </authorList>
    </citation>
    <scope>NUCLEOTIDE SEQUENCE [LARGE SCALE GENOMIC DNA]</scope>
    <source>
        <strain evidence="2 3">DBTS2</strain>
    </source>
</reference>
<dbReference type="CDD" id="cd00761">
    <property type="entry name" value="Glyco_tranf_GTA_type"/>
    <property type="match status" value="1"/>
</dbReference>
<dbReference type="EMBL" id="JABXYK010000003">
    <property type="protein sequence ID" value="NVP54857.1"/>
    <property type="molecule type" value="Genomic_DNA"/>
</dbReference>
<dbReference type="InterPro" id="IPR001173">
    <property type="entry name" value="Glyco_trans_2-like"/>
</dbReference>
<dbReference type="SUPFAM" id="SSF53448">
    <property type="entry name" value="Nucleotide-diphospho-sugar transferases"/>
    <property type="match status" value="1"/>
</dbReference>
<name>A0ABX2QCZ1_9HYPH</name>
<proteinExistence type="predicted"/>
<dbReference type="Gene3D" id="3.90.550.10">
    <property type="entry name" value="Spore Coat Polysaccharide Biosynthesis Protein SpsA, Chain A"/>
    <property type="match status" value="1"/>
</dbReference>
<comment type="caution">
    <text evidence="2">The sequence shown here is derived from an EMBL/GenBank/DDBJ whole genome shotgun (WGS) entry which is preliminary data.</text>
</comment>
<dbReference type="PANTHER" id="PTHR43685:SF13">
    <property type="entry name" value="O ANTIGEN BIOSYNTHESIS RHAMNOSYLTRANSFERASE RFBN"/>
    <property type="match status" value="1"/>
</dbReference>
<evidence type="ECO:0000313" key="3">
    <source>
        <dbReference type="Proteomes" id="UP000659172"/>
    </source>
</evidence>